<dbReference type="PANTHER" id="PTHR42305:SF1">
    <property type="entry name" value="MEMBRANE PROTEIN RV1733C-RELATED"/>
    <property type="match status" value="1"/>
</dbReference>
<proteinExistence type="predicted"/>
<feature type="region of interest" description="Disordered" evidence="1">
    <location>
        <begin position="102"/>
        <end position="136"/>
    </location>
</feature>
<keyword evidence="3" id="KW-1185">Reference proteome</keyword>
<dbReference type="EMBL" id="CP121682">
    <property type="protein sequence ID" value="WGD44339.1"/>
    <property type="molecule type" value="Genomic_DNA"/>
</dbReference>
<name>A0ABY8KA41_9ACTN</name>
<dbReference type="Proteomes" id="UP001216440">
    <property type="component" value="Chromosome"/>
</dbReference>
<dbReference type="PANTHER" id="PTHR42305">
    <property type="entry name" value="MEMBRANE PROTEIN RV1733C-RELATED"/>
    <property type="match status" value="1"/>
</dbReference>
<sequence length="201" mass="21940">MRAIRGLWRWRHNPLCRPTDLAEGRVGLVALLLVVLAAPVVGVLVGCATEDALRRSVREQHANRHQVRATVVREVDPAPLNIDPEGSVGGDPRTRVLARWTASDGTGHSGPVATRLKNPRPGDRFPLWTDAGGRPTARPMDTVTATTHAVLAGFGVTLLTAGAIECVRRLVVRRMVHHRYVRLDRAWERAGPDWGRTGTGS</sequence>
<evidence type="ECO:0000313" key="3">
    <source>
        <dbReference type="Proteomes" id="UP001216440"/>
    </source>
</evidence>
<dbReference type="InterPro" id="IPR039708">
    <property type="entry name" value="MT1774/Rv1733c-like"/>
</dbReference>
<reference evidence="2 3" key="1">
    <citation type="submission" date="2023-03" db="EMBL/GenBank/DDBJ databases">
        <authorList>
            <person name="Mo P."/>
        </authorList>
    </citation>
    <scope>NUCLEOTIDE SEQUENCE [LARGE SCALE GENOMIC DNA]</scope>
    <source>
        <strain evidence="2 3">HUAS 5</strain>
    </source>
</reference>
<gene>
    <name evidence="2" type="ORF">PYS65_31725</name>
</gene>
<dbReference type="RefSeq" id="WP_279337375.1">
    <property type="nucleotide sequence ID" value="NZ_CP121682.1"/>
</dbReference>
<accession>A0ABY8KA41</accession>
<evidence type="ECO:0000313" key="2">
    <source>
        <dbReference type="EMBL" id="WGD44339.1"/>
    </source>
</evidence>
<organism evidence="2 3">
    <name type="scientific">Streptomyces cathayae</name>
    <dbReference type="NCBI Taxonomy" id="3031124"/>
    <lineage>
        <taxon>Bacteria</taxon>
        <taxon>Bacillati</taxon>
        <taxon>Actinomycetota</taxon>
        <taxon>Actinomycetes</taxon>
        <taxon>Kitasatosporales</taxon>
        <taxon>Streptomycetaceae</taxon>
        <taxon>Streptomyces</taxon>
    </lineage>
</organism>
<evidence type="ECO:0000256" key="1">
    <source>
        <dbReference type="SAM" id="MobiDB-lite"/>
    </source>
</evidence>
<protein>
    <submittedName>
        <fullName evidence="2">Uncharacterized protein</fullName>
    </submittedName>
</protein>